<organism evidence="8 9">
    <name type="scientific">Hymenobacter citatus</name>
    <dbReference type="NCBI Taxonomy" id="2763506"/>
    <lineage>
        <taxon>Bacteria</taxon>
        <taxon>Pseudomonadati</taxon>
        <taxon>Bacteroidota</taxon>
        <taxon>Cytophagia</taxon>
        <taxon>Cytophagales</taxon>
        <taxon>Hymenobacteraceae</taxon>
        <taxon>Hymenobacter</taxon>
    </lineage>
</organism>
<evidence type="ECO:0000256" key="2">
    <source>
        <dbReference type="ARBA" id="ARBA00006275"/>
    </source>
</evidence>
<gene>
    <name evidence="8" type="ORF">H8B15_16255</name>
</gene>
<evidence type="ECO:0000259" key="7">
    <source>
        <dbReference type="Pfam" id="PF14322"/>
    </source>
</evidence>
<sequence>MPTSNRPHPMYQLTPFRRLAPALLLGAALLLPGCQNDDFLNVNPKNALNEASAYSTETTADLVVNDIYNQIASSYNDSNQTTEQYSDNGFCAAGWQTAQTVVRAGAISAANVPTGPNGMWDWESNFSRIRKCNLFLQNVETYSGNVSATWKKQRVAEVRFLRALFYSYLFTSYGGVPLIDKPLDAGKDPDNLFVPRANLDETVAFIAADCDAAAADLPATAARKGDGRATKGAALAVKGWVQLFAASPLANPGNDAAKWAAAAATNKQIIDSKVYSLFPSFADMFLQENDDNSEVIFNKEYIAVTAGHSREGTYGPVYVKGVQQGWGNFAPTQSLVDAYLMKNGLPITDPASGYNPQDPYANREKRFYQSILYDGAAWQGDVLTMRIGGNNQIDLNSTSDVSNTGYYGRKTLDERILAQTSRAQNANGSNFIIFRLGEVLLSYAEAQNEAVGPDASVYTALNQLRTRAELPPLTPGLDQTAMRAYIRRERRVELAFEEKRWFDIRRWKITAGPDGVLSTPAYGMLITPDKATGKLSYSKVKVFENRFFDYQNWMPIPQGDLAKNTQLKQNPGY</sequence>
<evidence type="ECO:0000256" key="5">
    <source>
        <dbReference type="ARBA" id="ARBA00023237"/>
    </source>
</evidence>
<dbReference type="Gene3D" id="1.25.40.390">
    <property type="match status" value="1"/>
</dbReference>
<evidence type="ECO:0000256" key="4">
    <source>
        <dbReference type="ARBA" id="ARBA00023136"/>
    </source>
</evidence>
<evidence type="ECO:0000313" key="8">
    <source>
        <dbReference type="EMBL" id="MBC6612478.1"/>
    </source>
</evidence>
<keyword evidence="3" id="KW-0732">Signal</keyword>
<dbReference type="Pfam" id="PF07980">
    <property type="entry name" value="SusD_RagB"/>
    <property type="match status" value="1"/>
</dbReference>
<feature type="domain" description="SusD-like N-terminal" evidence="7">
    <location>
        <begin position="38"/>
        <end position="237"/>
    </location>
</feature>
<evidence type="ECO:0000259" key="6">
    <source>
        <dbReference type="Pfam" id="PF07980"/>
    </source>
</evidence>
<protein>
    <submittedName>
        <fullName evidence="8">RagB/SusD family nutrient uptake outer membrane protein</fullName>
    </submittedName>
</protein>
<dbReference type="EMBL" id="JACSCY010000014">
    <property type="protein sequence ID" value="MBC6612478.1"/>
    <property type="molecule type" value="Genomic_DNA"/>
</dbReference>
<accession>A0ABR7MPM4</accession>
<reference evidence="8 9" key="1">
    <citation type="submission" date="2020-08" db="EMBL/GenBank/DDBJ databases">
        <title>Hymenobacter sp.</title>
        <authorList>
            <person name="Kim M.K."/>
        </authorList>
    </citation>
    <scope>NUCLEOTIDE SEQUENCE [LARGE SCALE GENOMIC DNA]</scope>
    <source>
        <strain evidence="8 9">BT507</strain>
    </source>
</reference>
<evidence type="ECO:0000256" key="1">
    <source>
        <dbReference type="ARBA" id="ARBA00004442"/>
    </source>
</evidence>
<evidence type="ECO:0000313" key="9">
    <source>
        <dbReference type="Proteomes" id="UP000622017"/>
    </source>
</evidence>
<dbReference type="RefSeq" id="WP_187320710.1">
    <property type="nucleotide sequence ID" value="NZ_JACSCY010000014.1"/>
</dbReference>
<dbReference type="Pfam" id="PF14322">
    <property type="entry name" value="SusD-like_3"/>
    <property type="match status" value="1"/>
</dbReference>
<dbReference type="InterPro" id="IPR033985">
    <property type="entry name" value="SusD-like_N"/>
</dbReference>
<dbReference type="InterPro" id="IPR011990">
    <property type="entry name" value="TPR-like_helical_dom_sf"/>
</dbReference>
<dbReference type="SUPFAM" id="SSF48452">
    <property type="entry name" value="TPR-like"/>
    <property type="match status" value="1"/>
</dbReference>
<comment type="caution">
    <text evidence="8">The sequence shown here is derived from an EMBL/GenBank/DDBJ whole genome shotgun (WGS) entry which is preliminary data.</text>
</comment>
<dbReference type="InterPro" id="IPR012944">
    <property type="entry name" value="SusD_RagB_dom"/>
</dbReference>
<keyword evidence="5" id="KW-0998">Cell outer membrane</keyword>
<dbReference type="Proteomes" id="UP000622017">
    <property type="component" value="Unassembled WGS sequence"/>
</dbReference>
<comment type="subcellular location">
    <subcellularLocation>
        <location evidence="1">Cell outer membrane</location>
    </subcellularLocation>
</comment>
<keyword evidence="4" id="KW-0472">Membrane</keyword>
<evidence type="ECO:0000256" key="3">
    <source>
        <dbReference type="ARBA" id="ARBA00022729"/>
    </source>
</evidence>
<comment type="similarity">
    <text evidence="2">Belongs to the SusD family.</text>
</comment>
<keyword evidence="9" id="KW-1185">Reference proteome</keyword>
<feature type="domain" description="RagB/SusD" evidence="6">
    <location>
        <begin position="294"/>
        <end position="573"/>
    </location>
</feature>
<proteinExistence type="inferred from homology"/>
<name>A0ABR7MPM4_9BACT</name>